<accession>A0AAQ3PA37</accession>
<evidence type="ECO:0000256" key="1">
    <source>
        <dbReference type="ARBA" id="ARBA00005582"/>
    </source>
</evidence>
<dbReference type="PANTHER" id="PTHR13994">
    <property type="entry name" value="NUDIX HYDROLASE RELATED"/>
    <property type="match status" value="1"/>
</dbReference>
<evidence type="ECO:0000256" key="2">
    <source>
        <dbReference type="ARBA" id="ARBA00022723"/>
    </source>
</evidence>
<proteinExistence type="inferred from homology"/>
<dbReference type="PROSITE" id="PS51462">
    <property type="entry name" value="NUDIX"/>
    <property type="match status" value="1"/>
</dbReference>
<dbReference type="InterPro" id="IPR020084">
    <property type="entry name" value="NUDIX_hydrolase_CS"/>
</dbReference>
<dbReference type="Proteomes" id="UP001374535">
    <property type="component" value="Chromosome 1"/>
</dbReference>
<evidence type="ECO:0000313" key="6">
    <source>
        <dbReference type="Proteomes" id="UP001374535"/>
    </source>
</evidence>
<keyword evidence="2" id="KW-0479">Metal-binding</keyword>
<dbReference type="PRINTS" id="PR01356">
    <property type="entry name" value="GFGPROTEIN"/>
</dbReference>
<dbReference type="InterPro" id="IPR003293">
    <property type="entry name" value="Nudix_hydrolase6-like"/>
</dbReference>
<feature type="domain" description="Nudix hydrolase" evidence="4">
    <location>
        <begin position="413"/>
        <end position="560"/>
    </location>
</feature>
<evidence type="ECO:0000259" key="4">
    <source>
        <dbReference type="PROSITE" id="PS51462"/>
    </source>
</evidence>
<keyword evidence="6" id="KW-1185">Reference proteome</keyword>
<dbReference type="Gene3D" id="3.90.79.10">
    <property type="entry name" value="Nucleoside Triphosphate Pyrophosphohydrolase"/>
    <property type="match status" value="1"/>
</dbReference>
<dbReference type="FunFam" id="3.40.630.30:FF:000016">
    <property type="entry name" value="nudix hydrolase 2"/>
    <property type="match status" value="1"/>
</dbReference>
<reference evidence="5 6" key="1">
    <citation type="journal article" date="2023" name="Life. Sci Alliance">
        <title>Evolutionary insights into 3D genome organization and epigenetic landscape of Vigna mungo.</title>
        <authorList>
            <person name="Junaid A."/>
            <person name="Singh B."/>
            <person name="Bhatia S."/>
        </authorList>
    </citation>
    <scope>NUCLEOTIDE SEQUENCE [LARGE SCALE GENOMIC DNA]</scope>
    <source>
        <strain evidence="5">Urdbean</strain>
    </source>
</reference>
<organism evidence="5 6">
    <name type="scientific">Vigna mungo</name>
    <name type="common">Black gram</name>
    <name type="synonym">Phaseolus mungo</name>
    <dbReference type="NCBI Taxonomy" id="3915"/>
    <lineage>
        <taxon>Eukaryota</taxon>
        <taxon>Viridiplantae</taxon>
        <taxon>Streptophyta</taxon>
        <taxon>Embryophyta</taxon>
        <taxon>Tracheophyta</taxon>
        <taxon>Spermatophyta</taxon>
        <taxon>Magnoliopsida</taxon>
        <taxon>eudicotyledons</taxon>
        <taxon>Gunneridae</taxon>
        <taxon>Pentapetalae</taxon>
        <taxon>rosids</taxon>
        <taxon>fabids</taxon>
        <taxon>Fabales</taxon>
        <taxon>Fabaceae</taxon>
        <taxon>Papilionoideae</taxon>
        <taxon>50 kb inversion clade</taxon>
        <taxon>NPAAA clade</taxon>
        <taxon>indigoferoid/millettioid clade</taxon>
        <taxon>Phaseoleae</taxon>
        <taxon>Vigna</taxon>
    </lineage>
</organism>
<dbReference type="GO" id="GO:0051287">
    <property type="term" value="F:NAD binding"/>
    <property type="evidence" value="ECO:0007669"/>
    <property type="project" value="TreeGrafter"/>
</dbReference>
<dbReference type="Pfam" id="PF00293">
    <property type="entry name" value="NUDIX"/>
    <property type="match status" value="1"/>
</dbReference>
<dbReference type="InterPro" id="IPR040618">
    <property type="entry name" value="Pre-Nudix"/>
</dbReference>
<dbReference type="EMBL" id="CP144700">
    <property type="protein sequence ID" value="WVZ24926.1"/>
    <property type="molecule type" value="Genomic_DNA"/>
</dbReference>
<dbReference type="CDD" id="cd04670">
    <property type="entry name" value="NUDIX_ASFGF2_Nudt6"/>
    <property type="match status" value="1"/>
</dbReference>
<dbReference type="GO" id="GO:0047631">
    <property type="term" value="F:ADP-ribose diphosphatase activity"/>
    <property type="evidence" value="ECO:0007669"/>
    <property type="project" value="TreeGrafter"/>
</dbReference>
<dbReference type="PROSITE" id="PS00893">
    <property type="entry name" value="NUDIX_BOX"/>
    <property type="match status" value="1"/>
</dbReference>
<dbReference type="GO" id="GO:0046872">
    <property type="term" value="F:metal ion binding"/>
    <property type="evidence" value="ECO:0007669"/>
    <property type="project" value="UniProtKB-KW"/>
</dbReference>
<evidence type="ECO:0000256" key="3">
    <source>
        <dbReference type="ARBA" id="ARBA00022801"/>
    </source>
</evidence>
<dbReference type="Pfam" id="PF18290">
    <property type="entry name" value="Nudix_hydro"/>
    <property type="match status" value="1"/>
</dbReference>
<sequence length="598" mass="67863">MTNNNNSNLENQKIVFGTQTILVKPFLDVSEIKVFFGQNFRQWQECVPTLSDMYKVVFAISYPKPHLSLAPYSEQVEDWIHANKACRHTLLSALSNDLFDEMVEDKDIKSQINEYNKLLKDIKAENILLPDEFVSELLIKKFPPSWIDYKQQLKHRHKQIWLIKLLDSSIGREGLRKNDESHDRDVSLVKSRWSSNPSLLVPAPHLMLPVLEDPILLSSPLSGTKLELNFLPTSSAAEECEFNAFQCLISGLFLRIYSGSDKAYFKNEVVSSSVRQDNLAAETSSRRINGTNGSTSSFYYRNLRVLDAFDDEYGGVVVDSDRIPSNPYTFASLLRLSLFQWKKMTASASMLCIKISDHLQGKKGIWLKLQLEQSDLVPIAVKEGFQYHHAEPGYVMLTYWIPEGPCMLPANASHQVGVGGFVINDKNEVLVVQEKHCCPATLGLWKIPTGFILEAEEIYTGAVREVKEETGGLSLYASCFMLQIDTEFIEVIAFRHAHNGAFEKSDLFFICMLRPLSSEIIVDDLEIEAAKWMPLVEFVEQPLIQEDSMFKKIVDIFIARLGKRYCGLSTHQVVSKFDGMVSSLYYNVIDNEDTCVGN</sequence>
<name>A0AAQ3PA37_VIGMU</name>
<comment type="similarity">
    <text evidence="1">Belongs to the Nudix hydrolase family.</text>
</comment>
<dbReference type="FunFam" id="3.90.79.10:FF:000015">
    <property type="entry name" value="Nudix hydrolase 8"/>
    <property type="match status" value="1"/>
</dbReference>
<dbReference type="SUPFAM" id="SSF55811">
    <property type="entry name" value="Nudix"/>
    <property type="match status" value="1"/>
</dbReference>
<dbReference type="InterPro" id="IPR015797">
    <property type="entry name" value="NUDIX_hydrolase-like_dom_sf"/>
</dbReference>
<evidence type="ECO:0000313" key="5">
    <source>
        <dbReference type="EMBL" id="WVZ24926.1"/>
    </source>
</evidence>
<dbReference type="InterPro" id="IPR000086">
    <property type="entry name" value="NUDIX_hydrolase_dom"/>
</dbReference>
<dbReference type="PANTHER" id="PTHR13994:SF13">
    <property type="entry name" value="FI03680P"/>
    <property type="match status" value="1"/>
</dbReference>
<dbReference type="GO" id="GO:0035529">
    <property type="term" value="F:NADH pyrophosphatase activity"/>
    <property type="evidence" value="ECO:0007669"/>
    <property type="project" value="TreeGrafter"/>
</dbReference>
<dbReference type="AlphaFoldDB" id="A0AAQ3PA37"/>
<dbReference type="Gene3D" id="3.40.630.30">
    <property type="match status" value="1"/>
</dbReference>
<protein>
    <recommendedName>
        <fullName evidence="4">Nudix hydrolase domain-containing protein</fullName>
    </recommendedName>
</protein>
<gene>
    <name evidence="5" type="ORF">V8G54_003470</name>
</gene>
<keyword evidence="3" id="KW-0378">Hydrolase</keyword>